<protein>
    <submittedName>
        <fullName evidence="1">Uncharacterized protein</fullName>
    </submittedName>
</protein>
<evidence type="ECO:0000313" key="1">
    <source>
        <dbReference type="EMBL" id="MBX53387.1"/>
    </source>
</evidence>
<reference evidence="1" key="1">
    <citation type="submission" date="2018-02" db="EMBL/GenBank/DDBJ databases">
        <title>Rhizophora mucronata_Transcriptome.</title>
        <authorList>
            <person name="Meera S.P."/>
            <person name="Sreeshan A."/>
            <person name="Augustine A."/>
        </authorList>
    </citation>
    <scope>NUCLEOTIDE SEQUENCE</scope>
    <source>
        <tissue evidence="1">Leaf</tissue>
    </source>
</reference>
<dbReference type="AlphaFoldDB" id="A0A2P2PFA6"/>
<proteinExistence type="predicted"/>
<sequence>MLQLAPSASSCCFTLCVIFSHPLILMKKLSLVALTATCCRMFYSKSRLIVSQLFFLF</sequence>
<dbReference type="EMBL" id="GGEC01072903">
    <property type="protein sequence ID" value="MBX53387.1"/>
    <property type="molecule type" value="Transcribed_RNA"/>
</dbReference>
<organism evidence="1">
    <name type="scientific">Rhizophora mucronata</name>
    <name type="common">Asiatic mangrove</name>
    <dbReference type="NCBI Taxonomy" id="61149"/>
    <lineage>
        <taxon>Eukaryota</taxon>
        <taxon>Viridiplantae</taxon>
        <taxon>Streptophyta</taxon>
        <taxon>Embryophyta</taxon>
        <taxon>Tracheophyta</taxon>
        <taxon>Spermatophyta</taxon>
        <taxon>Magnoliopsida</taxon>
        <taxon>eudicotyledons</taxon>
        <taxon>Gunneridae</taxon>
        <taxon>Pentapetalae</taxon>
        <taxon>rosids</taxon>
        <taxon>fabids</taxon>
        <taxon>Malpighiales</taxon>
        <taxon>Rhizophoraceae</taxon>
        <taxon>Rhizophora</taxon>
    </lineage>
</organism>
<name>A0A2P2PFA6_RHIMU</name>
<accession>A0A2P2PFA6</accession>